<proteinExistence type="predicted"/>
<dbReference type="PANTHER" id="PTHR47250">
    <property type="entry name" value="HISTONE-LYSINE N-METHYLTRANSFERASE SET-6"/>
    <property type="match status" value="1"/>
</dbReference>
<feature type="compositionally biased region" description="Basic residues" evidence="1">
    <location>
        <begin position="1"/>
        <end position="15"/>
    </location>
</feature>
<dbReference type="EMBL" id="ML121531">
    <property type="protein sequence ID" value="RPB27456.1"/>
    <property type="molecule type" value="Genomic_DNA"/>
</dbReference>
<accession>A0A3N4LX33</accession>
<dbReference type="InterPro" id="IPR001214">
    <property type="entry name" value="SET_dom"/>
</dbReference>
<dbReference type="AlphaFoldDB" id="A0A3N4LX33"/>
<reference evidence="3 4" key="1">
    <citation type="journal article" date="2018" name="Nat. Ecol. Evol.">
        <title>Pezizomycetes genomes reveal the molecular basis of ectomycorrhizal truffle lifestyle.</title>
        <authorList>
            <person name="Murat C."/>
            <person name="Payen T."/>
            <person name="Noel B."/>
            <person name="Kuo A."/>
            <person name="Morin E."/>
            <person name="Chen J."/>
            <person name="Kohler A."/>
            <person name="Krizsan K."/>
            <person name="Balestrini R."/>
            <person name="Da Silva C."/>
            <person name="Montanini B."/>
            <person name="Hainaut M."/>
            <person name="Levati E."/>
            <person name="Barry K.W."/>
            <person name="Belfiori B."/>
            <person name="Cichocki N."/>
            <person name="Clum A."/>
            <person name="Dockter R.B."/>
            <person name="Fauchery L."/>
            <person name="Guy J."/>
            <person name="Iotti M."/>
            <person name="Le Tacon F."/>
            <person name="Lindquist E.A."/>
            <person name="Lipzen A."/>
            <person name="Malagnac F."/>
            <person name="Mello A."/>
            <person name="Molinier V."/>
            <person name="Miyauchi S."/>
            <person name="Poulain J."/>
            <person name="Riccioni C."/>
            <person name="Rubini A."/>
            <person name="Sitrit Y."/>
            <person name="Splivallo R."/>
            <person name="Traeger S."/>
            <person name="Wang M."/>
            <person name="Zifcakova L."/>
            <person name="Wipf D."/>
            <person name="Zambonelli A."/>
            <person name="Paolocci F."/>
            <person name="Nowrousian M."/>
            <person name="Ottonello S."/>
            <person name="Baldrian P."/>
            <person name="Spatafora J.W."/>
            <person name="Henrissat B."/>
            <person name="Nagy L.G."/>
            <person name="Aury J.M."/>
            <person name="Wincker P."/>
            <person name="Grigoriev I.V."/>
            <person name="Bonfante P."/>
            <person name="Martin F.M."/>
        </authorList>
    </citation>
    <scope>NUCLEOTIDE SEQUENCE [LARGE SCALE GENOMIC DNA]</scope>
    <source>
        <strain evidence="3 4">ATCC MYA-4762</strain>
    </source>
</reference>
<evidence type="ECO:0000259" key="2">
    <source>
        <dbReference type="PROSITE" id="PS50280"/>
    </source>
</evidence>
<dbReference type="Pfam" id="PF00856">
    <property type="entry name" value="SET"/>
    <property type="match status" value="1"/>
</dbReference>
<dbReference type="SUPFAM" id="SSF82199">
    <property type="entry name" value="SET domain"/>
    <property type="match status" value="1"/>
</dbReference>
<name>A0A3N4LX33_9PEZI</name>
<gene>
    <name evidence="3" type="ORF">L211DRAFT_779600</name>
</gene>
<evidence type="ECO:0000313" key="4">
    <source>
        <dbReference type="Proteomes" id="UP000267821"/>
    </source>
</evidence>
<dbReference type="SMART" id="SM00317">
    <property type="entry name" value="SET"/>
    <property type="match status" value="1"/>
</dbReference>
<dbReference type="Gene3D" id="2.170.270.10">
    <property type="entry name" value="SET domain"/>
    <property type="match status" value="1"/>
</dbReference>
<protein>
    <submittedName>
        <fullName evidence="3">SET domain-containing protein</fullName>
    </submittedName>
</protein>
<keyword evidence="4" id="KW-1185">Reference proteome</keyword>
<dbReference type="OrthoDB" id="308383at2759"/>
<dbReference type="PROSITE" id="PS50280">
    <property type="entry name" value="SET"/>
    <property type="match status" value="1"/>
</dbReference>
<dbReference type="PANTHER" id="PTHR47250:SF3">
    <property type="entry name" value="HISTONE-LYSINE N-METHYLTRANSFERASE SET-6"/>
    <property type="match status" value="1"/>
</dbReference>
<sequence length="461" mass="51248">MKVHKIGTSRPRKKASPSPASSSTHPGVEGGGTATKKRSGISLVERIWHGIYEGTKLAKQFHGDIGLDAFQNINRHCSTLYSSSSSFRILDLIMQAVWVDLFHARVATLASEPQNQYNSPTDNNILALKESRTVFECSEKEMRNKLAIWSGYKKIKDTGGWPALIFAEEGGGVYNVCKYRAGGWKEGIFDELEQLREAIELAADALQPEWRRLIEVLFGPDNRIPRRRSWEGQYPHQWVIGLDGRPIPLSDTYRGGLEYVLIETSVVDEEAWGDRDPRRVVPEGDEPYLCNTCGEIQSEEPLGNKCLCYPDLYGGGAGRRGGKYTPVQICRTQNKGNGLIARLPIPAGAGVGEFVGTITRGLRGVDVMEGGIEPDKYQISQARRGNFTRFINHSCKPNTHFKVFVWLGIERIIIVSNGVKAGTEITVDYSNGYWDGLDKICRCGEEQCRYPRGGAVVYADA</sequence>
<dbReference type="InterPro" id="IPR046341">
    <property type="entry name" value="SET_dom_sf"/>
</dbReference>
<feature type="domain" description="SET" evidence="2">
    <location>
        <begin position="325"/>
        <end position="430"/>
    </location>
</feature>
<evidence type="ECO:0000313" key="3">
    <source>
        <dbReference type="EMBL" id="RPB27456.1"/>
    </source>
</evidence>
<dbReference type="Proteomes" id="UP000267821">
    <property type="component" value="Unassembled WGS sequence"/>
</dbReference>
<feature type="region of interest" description="Disordered" evidence="1">
    <location>
        <begin position="1"/>
        <end position="36"/>
    </location>
</feature>
<dbReference type="InterPro" id="IPR053105">
    <property type="entry name" value="Class_V-like_SAM-MTase"/>
</dbReference>
<organism evidence="3 4">
    <name type="scientific">Terfezia boudieri ATCC MYA-4762</name>
    <dbReference type="NCBI Taxonomy" id="1051890"/>
    <lineage>
        <taxon>Eukaryota</taxon>
        <taxon>Fungi</taxon>
        <taxon>Dikarya</taxon>
        <taxon>Ascomycota</taxon>
        <taxon>Pezizomycotina</taxon>
        <taxon>Pezizomycetes</taxon>
        <taxon>Pezizales</taxon>
        <taxon>Pezizaceae</taxon>
        <taxon>Terfezia</taxon>
    </lineage>
</organism>
<evidence type="ECO:0000256" key="1">
    <source>
        <dbReference type="SAM" id="MobiDB-lite"/>
    </source>
</evidence>
<dbReference type="InParanoid" id="A0A3N4LX33"/>
<dbReference type="STRING" id="1051890.A0A3N4LX33"/>